<name>A0AAD9GJ14_9STRA</name>
<reference evidence="1" key="1">
    <citation type="submission" date="2023-08" db="EMBL/GenBank/DDBJ databases">
        <title>Reference Genome Resource for the Citrus Pathogen Phytophthora citrophthora.</title>
        <authorList>
            <person name="Moller H."/>
            <person name="Coetzee B."/>
            <person name="Rose L.J."/>
            <person name="Van Niekerk J.M."/>
        </authorList>
    </citation>
    <scope>NUCLEOTIDE SEQUENCE</scope>
    <source>
        <strain evidence="1">STE-U-9442</strain>
    </source>
</reference>
<organism evidence="1 2">
    <name type="scientific">Phytophthora citrophthora</name>
    <dbReference type="NCBI Taxonomy" id="4793"/>
    <lineage>
        <taxon>Eukaryota</taxon>
        <taxon>Sar</taxon>
        <taxon>Stramenopiles</taxon>
        <taxon>Oomycota</taxon>
        <taxon>Peronosporomycetes</taxon>
        <taxon>Peronosporales</taxon>
        <taxon>Peronosporaceae</taxon>
        <taxon>Phytophthora</taxon>
    </lineage>
</organism>
<accession>A0AAD9GJ14</accession>
<dbReference type="Proteomes" id="UP001259832">
    <property type="component" value="Unassembled WGS sequence"/>
</dbReference>
<comment type="caution">
    <text evidence="1">The sequence shown here is derived from an EMBL/GenBank/DDBJ whole genome shotgun (WGS) entry which is preliminary data.</text>
</comment>
<sequence length="95" mass="10546">MESTREVSGWRFSCRKAPAMSSMQREKMAAELGLRPAIPLPEVVFADSSLEINHFASGLTIHFDAREALHKWIKDNNTVACVVCQGLDGPMLDNN</sequence>
<dbReference type="EMBL" id="JASMQC010000016">
    <property type="protein sequence ID" value="KAK1939315.1"/>
    <property type="molecule type" value="Genomic_DNA"/>
</dbReference>
<evidence type="ECO:0000313" key="2">
    <source>
        <dbReference type="Proteomes" id="UP001259832"/>
    </source>
</evidence>
<gene>
    <name evidence="1" type="ORF">P3T76_008699</name>
</gene>
<dbReference type="AlphaFoldDB" id="A0AAD9GJ14"/>
<protein>
    <submittedName>
        <fullName evidence="1">TIP41-like protein</fullName>
    </submittedName>
</protein>
<evidence type="ECO:0000313" key="1">
    <source>
        <dbReference type="EMBL" id="KAK1939315.1"/>
    </source>
</evidence>
<keyword evidence="2" id="KW-1185">Reference proteome</keyword>
<proteinExistence type="predicted"/>